<evidence type="ECO:0000313" key="2">
    <source>
        <dbReference type="Proteomes" id="UP000604046"/>
    </source>
</evidence>
<proteinExistence type="predicted"/>
<name>A0A812TXZ2_9DINO</name>
<keyword evidence="2" id="KW-1185">Reference proteome</keyword>
<dbReference type="OrthoDB" id="442214at2759"/>
<dbReference type="AlphaFoldDB" id="A0A812TXZ2"/>
<accession>A0A812TXZ2</accession>
<comment type="caution">
    <text evidence="1">The sequence shown here is derived from an EMBL/GenBank/DDBJ whole genome shotgun (WGS) entry which is preliminary data.</text>
</comment>
<dbReference type="Proteomes" id="UP000604046">
    <property type="component" value="Unassembled WGS sequence"/>
</dbReference>
<organism evidence="1 2">
    <name type="scientific">Symbiodinium natans</name>
    <dbReference type="NCBI Taxonomy" id="878477"/>
    <lineage>
        <taxon>Eukaryota</taxon>
        <taxon>Sar</taxon>
        <taxon>Alveolata</taxon>
        <taxon>Dinophyceae</taxon>
        <taxon>Suessiales</taxon>
        <taxon>Symbiodiniaceae</taxon>
        <taxon>Symbiodinium</taxon>
    </lineage>
</organism>
<protein>
    <submittedName>
        <fullName evidence="1">Uncharacterized protein</fullName>
    </submittedName>
</protein>
<reference evidence="1" key="1">
    <citation type="submission" date="2021-02" db="EMBL/GenBank/DDBJ databases">
        <authorList>
            <person name="Dougan E. K."/>
            <person name="Rhodes N."/>
            <person name="Thang M."/>
            <person name="Chan C."/>
        </authorList>
    </citation>
    <scope>NUCLEOTIDE SEQUENCE</scope>
</reference>
<dbReference type="EMBL" id="CAJNDS010002609">
    <property type="protein sequence ID" value="CAE7543700.1"/>
    <property type="molecule type" value="Genomic_DNA"/>
</dbReference>
<gene>
    <name evidence="1" type="ORF">SNAT2548_LOCUS30490</name>
</gene>
<evidence type="ECO:0000313" key="1">
    <source>
        <dbReference type="EMBL" id="CAE7543700.1"/>
    </source>
</evidence>
<sequence>MADSELESALAKEGLAAEVIKVATEGGWTASAFKHVVETQAEVEGAIPEIFPGQILSRLQIAQIKAAWAGMQTSSSSSALPAPVNADPTLETWVESFAPKIASTKLSEMKRQFLANYPSEVLNPSTLPSLRLISLAAHQEARSEYKWIAWKHRMTEEKASELLIARPHKQPKLEMLGLSSLLLDDPPTIEVTDANMGISGIQRILAVHDVALAMVGSAHLARLKAYSCKFVQLVSQRFDPTSGLRAPTILEAQQADCRIWQSIHSLVSEKAWSLNDALHEFTEIRGELSTLLQARPKALFIPRGPDLKGKGKQAGANRVAGYDIQPAARPAEPVNVLPKSVSLLETNAGPVSSPAVQCPQGNIPSQPVLGDVTCNMPGRSRNEVTPGQERYFSGSGGIGILELWGAPRESFGPFISYGHSKFAGVVKFDSGDRSYSDGGLWVEDQAGTVPQFIPKLGVTLPGKIVTTHHAPFKFPVHLWHCTQPWLGDRWVLTAFTLPGVVGYCAASPCCSEYSRLKLFGGAMSWEESCVQGWLHCGSTALIVLPACAFGENWAKTWLFASSFQALSVMGQTCQHGRNAHESVQGRESDGSFKSRKTAKYPQCLAEEFALHIRPLLAGAQIEHTLATASALVPVKALDVGPWVIHDGAGRHSCGDWSTPLCQDKLKNLRTYLLGKVCDMQGPKRLLAKATWPNPEPLFTASEVQDARKDFFSCLGVATDANTWKVREHQPLHLHALEALACFCGDPDVSLCKSLLQGVPTGYNNDIPVSNCFWPNQKENLEDVSLSIHMQNWRSASVDLSVTQALLQEELDQGFCFKFDGDIEAAKAKWPGTLAIGKLSVVRAPNRSERLVLDNSVCGTNASCSVPEVQHMPSVRDVMHCFPLRGTRSRQAAISLDVKSAHKRCVVKESEQGLLGFAFADSLYFYRVAPFGAVFAQHWWGRLGQLLLLKSLSAMDHALRSANLLAACLSKSL</sequence>